<comment type="caution">
    <text evidence="3">The sequence shown here is derived from an EMBL/GenBank/DDBJ whole genome shotgun (WGS) entry which is preliminary data.</text>
</comment>
<sequence length="861" mass="91198">MGKTTRFHFSIPVRRVLGLLLACLLAVASAGGALAAGGSKNTVSRSIAIVFDNSGSMYMQGNKAWCRATYAIEVFASMMNDGDTLQVYPMYPVTSQGRDYSSLNPVSVSGGGDISVIRDIYTPYAGDTPIETINDAYTSLQRSTADERWLIVLTDGAEFFENGEGLGSETADRLSQVLTACTQGANVLYLGIDAVAVMPQVESSQAYQYYADKASSSTDVLSKLTEMCNMIFGRDELAQAGSQFSFDVSMKKLILFVQGSGIGDVTLKDASGASVGNPSLEYFPRYSEQGAGDGIGNGGFGVDTSLSGYIAIYDAGLDAGSYALSYSGDVSNVSIYYEPDVDLVANLTDGNGEVVSASSELYPGTYYINYGLADRDGNLTASPLLGSTSYRVTYSINGEEKTAASDQSGRIALELQEGDVLDGRISVTYLSGYSITKDSSQLGWPQGGFHISARPAGTLELQVSGGASSYPLSQLEDFPYSVRFLYNGSPLTGQALERVSLSAALEGGNAGCTAVPDAEGCTVSLNYAGSAAETTCGTYTLHLQASYTDEYGVTAQSQETALSFSVEDDGLPLSMEVEGSGYYVISKLAEDEPLRAVLSLGGVPMTDEQLDAAAVTVEGDGLSFQIEPLYGQSAYAVRIVGDGAAVPGKYTLRFHAASSDQIGREITADASKKVELSNYPLWLRFLIFFLLLFLIIALILFYLSRKILPKKIGINSAQTLFTVNGDVVQGAAKCTFTGGGKKQGTLLITTPPYSGSPLVKGGFNLRLQAVSPRRLKSARRRALVTQVIPVNASTLSSLSIGTHTMTRSEESGEVFWAFDGKPIPGPSAPSSFEIGGKPSCVFVGDTITGDSFTLTVQLQFK</sequence>
<feature type="signal peptide" evidence="2">
    <location>
        <begin position="1"/>
        <end position="35"/>
    </location>
</feature>
<dbReference type="Proteomes" id="UP001464378">
    <property type="component" value="Unassembled WGS sequence"/>
</dbReference>
<dbReference type="InterPro" id="IPR036465">
    <property type="entry name" value="vWFA_dom_sf"/>
</dbReference>
<gene>
    <name evidence="3" type="ORF">WMO64_09865</name>
</gene>
<evidence type="ECO:0000256" key="2">
    <source>
        <dbReference type="SAM" id="SignalP"/>
    </source>
</evidence>
<keyword evidence="4" id="KW-1185">Reference proteome</keyword>
<evidence type="ECO:0000313" key="3">
    <source>
        <dbReference type="EMBL" id="MEQ2443773.1"/>
    </source>
</evidence>
<evidence type="ECO:0000256" key="1">
    <source>
        <dbReference type="SAM" id="Phobius"/>
    </source>
</evidence>
<name>A0ABV1ECN7_9FIRM</name>
<evidence type="ECO:0000313" key="4">
    <source>
        <dbReference type="Proteomes" id="UP001464378"/>
    </source>
</evidence>
<keyword evidence="1" id="KW-1133">Transmembrane helix</keyword>
<keyword evidence="2" id="KW-0732">Signal</keyword>
<dbReference type="RefSeq" id="WP_349231861.1">
    <property type="nucleotide sequence ID" value="NZ_JBBMFK010000014.1"/>
</dbReference>
<feature type="chain" id="PRO_5046160573" description="VWFA domain-containing protein" evidence="2">
    <location>
        <begin position="36"/>
        <end position="861"/>
    </location>
</feature>
<accession>A0ABV1ECN7</accession>
<dbReference type="EMBL" id="JBBMFK010000014">
    <property type="protein sequence ID" value="MEQ2443773.1"/>
    <property type="molecule type" value="Genomic_DNA"/>
</dbReference>
<keyword evidence="1" id="KW-0812">Transmembrane</keyword>
<keyword evidence="1" id="KW-0472">Membrane</keyword>
<protein>
    <recommendedName>
        <fullName evidence="5">VWFA domain-containing protein</fullName>
    </recommendedName>
</protein>
<reference evidence="3 4" key="1">
    <citation type="submission" date="2024-03" db="EMBL/GenBank/DDBJ databases">
        <title>Human intestinal bacterial collection.</title>
        <authorList>
            <person name="Pauvert C."/>
            <person name="Hitch T.C.A."/>
            <person name="Clavel T."/>
        </authorList>
    </citation>
    <scope>NUCLEOTIDE SEQUENCE [LARGE SCALE GENOMIC DNA]</scope>
    <source>
        <strain evidence="3 4">CLA-AP-H29</strain>
    </source>
</reference>
<dbReference type="SUPFAM" id="SSF53300">
    <property type="entry name" value="vWA-like"/>
    <property type="match status" value="1"/>
</dbReference>
<evidence type="ECO:0008006" key="5">
    <source>
        <dbReference type="Google" id="ProtNLM"/>
    </source>
</evidence>
<organism evidence="3 4">
    <name type="scientific">Pseudoflavonifractor intestinihominis</name>
    <dbReference type="NCBI Taxonomy" id="3133171"/>
    <lineage>
        <taxon>Bacteria</taxon>
        <taxon>Bacillati</taxon>
        <taxon>Bacillota</taxon>
        <taxon>Clostridia</taxon>
        <taxon>Eubacteriales</taxon>
        <taxon>Oscillospiraceae</taxon>
        <taxon>Pseudoflavonifractor</taxon>
    </lineage>
</organism>
<dbReference type="Gene3D" id="3.40.50.410">
    <property type="entry name" value="von Willebrand factor, type A domain"/>
    <property type="match status" value="1"/>
</dbReference>
<proteinExistence type="predicted"/>
<feature type="transmembrane region" description="Helical" evidence="1">
    <location>
        <begin position="681"/>
        <end position="703"/>
    </location>
</feature>